<gene>
    <name evidence="3" type="ORF">WKW77_25375</name>
</gene>
<evidence type="ECO:0000256" key="1">
    <source>
        <dbReference type="SAM" id="SignalP"/>
    </source>
</evidence>
<dbReference type="RefSeq" id="WP_340359665.1">
    <property type="nucleotide sequence ID" value="NZ_JBBKZU010000013.1"/>
</dbReference>
<dbReference type="Proteomes" id="UP001365846">
    <property type="component" value="Unassembled WGS sequence"/>
</dbReference>
<organism evidence="3 4">
    <name type="scientific">Variovorax ureilyticus</name>
    <dbReference type="NCBI Taxonomy" id="1836198"/>
    <lineage>
        <taxon>Bacteria</taxon>
        <taxon>Pseudomonadati</taxon>
        <taxon>Pseudomonadota</taxon>
        <taxon>Betaproteobacteria</taxon>
        <taxon>Burkholderiales</taxon>
        <taxon>Comamonadaceae</taxon>
        <taxon>Variovorax</taxon>
    </lineage>
</organism>
<dbReference type="EMBL" id="JBBKZU010000013">
    <property type="protein sequence ID" value="MEJ8814434.1"/>
    <property type="molecule type" value="Genomic_DNA"/>
</dbReference>
<name>A0ABU8VL83_9BURK</name>
<dbReference type="Pfam" id="PF13670">
    <property type="entry name" value="PepSY_2"/>
    <property type="match status" value="1"/>
</dbReference>
<accession>A0ABU8VL83</accession>
<keyword evidence="4" id="KW-1185">Reference proteome</keyword>
<sequence>MQATLITRTTFAALALCLAGGAAAQYVDHGKVKCEAIPKEEMKPQMELQRKLTGEGWKVRQVKNFNGCYEVYGLDANGKRVEAFFNPKTFDKVGEVKQPD</sequence>
<dbReference type="InterPro" id="IPR025711">
    <property type="entry name" value="PepSY"/>
</dbReference>
<reference evidence="3 4" key="1">
    <citation type="submission" date="2024-03" db="EMBL/GenBank/DDBJ databases">
        <title>Novel species of the genus Variovorax.</title>
        <authorList>
            <person name="Liu Q."/>
            <person name="Xin Y.-H."/>
        </authorList>
    </citation>
    <scope>NUCLEOTIDE SEQUENCE [LARGE SCALE GENOMIC DNA]</scope>
    <source>
        <strain evidence="3 4">KACC 18899</strain>
    </source>
</reference>
<evidence type="ECO:0000313" key="4">
    <source>
        <dbReference type="Proteomes" id="UP001365846"/>
    </source>
</evidence>
<evidence type="ECO:0000313" key="3">
    <source>
        <dbReference type="EMBL" id="MEJ8814434.1"/>
    </source>
</evidence>
<proteinExistence type="predicted"/>
<evidence type="ECO:0000259" key="2">
    <source>
        <dbReference type="Pfam" id="PF13670"/>
    </source>
</evidence>
<feature type="signal peptide" evidence="1">
    <location>
        <begin position="1"/>
        <end position="24"/>
    </location>
</feature>
<feature type="chain" id="PRO_5046198534" evidence="1">
    <location>
        <begin position="25"/>
        <end position="100"/>
    </location>
</feature>
<protein>
    <submittedName>
        <fullName evidence="3">PepSY domain-containing protein</fullName>
    </submittedName>
</protein>
<comment type="caution">
    <text evidence="3">The sequence shown here is derived from an EMBL/GenBank/DDBJ whole genome shotgun (WGS) entry which is preliminary data.</text>
</comment>
<keyword evidence="1" id="KW-0732">Signal</keyword>
<feature type="domain" description="PepSY" evidence="2">
    <location>
        <begin position="9"/>
        <end position="93"/>
    </location>
</feature>